<organism evidence="1 2">
    <name type="scientific">Schistosoma haematobium</name>
    <name type="common">Blood fluke</name>
    <dbReference type="NCBI Taxonomy" id="6185"/>
    <lineage>
        <taxon>Eukaryota</taxon>
        <taxon>Metazoa</taxon>
        <taxon>Spiralia</taxon>
        <taxon>Lophotrochozoa</taxon>
        <taxon>Platyhelminthes</taxon>
        <taxon>Trematoda</taxon>
        <taxon>Digenea</taxon>
        <taxon>Strigeidida</taxon>
        <taxon>Schistosomatoidea</taxon>
        <taxon>Schistosomatidae</taxon>
        <taxon>Schistosoma</taxon>
    </lineage>
</organism>
<protein>
    <submittedName>
        <fullName evidence="1">Uncharacterized protein</fullName>
    </submittedName>
</protein>
<reference evidence="1" key="4">
    <citation type="journal article" date="2022" name="PLoS Pathog.">
        <title>Chromosome-level genome of Schistosoma haematobium underpins genome-wide explorations of molecular variation.</title>
        <authorList>
            <person name="Stroehlein A.J."/>
            <person name="Korhonen P.K."/>
            <person name="Lee V.V."/>
            <person name="Ralph S.A."/>
            <person name="Mentink-Kane M."/>
            <person name="You H."/>
            <person name="McManus D.P."/>
            <person name="Tchuente L.T."/>
            <person name="Stothard J.R."/>
            <person name="Kaur P."/>
            <person name="Dudchenko O."/>
            <person name="Aiden E.L."/>
            <person name="Yang B."/>
            <person name="Yang H."/>
            <person name="Emery A.M."/>
            <person name="Webster B.L."/>
            <person name="Brindley P.J."/>
            <person name="Rollinson D."/>
            <person name="Chang B.C.H."/>
            <person name="Gasser R.B."/>
            <person name="Young N.D."/>
        </authorList>
    </citation>
    <scope>NUCLEOTIDE SEQUENCE</scope>
</reference>
<dbReference type="RefSeq" id="XP_051068688.1">
    <property type="nucleotide sequence ID" value="XM_051212775.1"/>
</dbReference>
<dbReference type="EMBL" id="AMPZ03000003">
    <property type="protein sequence ID" value="KAH9586852.1"/>
    <property type="molecule type" value="Genomic_DNA"/>
</dbReference>
<reference evidence="1" key="1">
    <citation type="journal article" date="2012" name="Nat. Genet.">
        <title>Whole-genome sequence of Schistosoma haematobium.</title>
        <authorList>
            <person name="Young N.D."/>
            <person name="Jex A.R."/>
            <person name="Li B."/>
            <person name="Liu S."/>
            <person name="Yang L."/>
            <person name="Xiong Z."/>
            <person name="Li Y."/>
            <person name="Cantacessi C."/>
            <person name="Hall R.S."/>
            <person name="Xu X."/>
            <person name="Chen F."/>
            <person name="Wu X."/>
            <person name="Zerlotini A."/>
            <person name="Oliveira G."/>
            <person name="Hofmann A."/>
            <person name="Zhang G."/>
            <person name="Fang X."/>
            <person name="Kang Y."/>
            <person name="Campbell B.E."/>
            <person name="Loukas A."/>
            <person name="Ranganathan S."/>
            <person name="Rollinson D."/>
            <person name="Rinaldi G."/>
            <person name="Brindley P.J."/>
            <person name="Yang H."/>
            <person name="Wang J."/>
            <person name="Wang J."/>
            <person name="Gasser R.B."/>
        </authorList>
    </citation>
    <scope>NUCLEOTIDE SEQUENCE</scope>
</reference>
<sequence length="192" mass="22488">MTLIFWIGSVFYDWYVFCRISVESSKNAKLLLEISHLKTDVAEKTNQITALKMHVQELETHGEEKENVKLKLTEEINFLKQKLSMSEDLYTETANQLQSALMALNSQKLFAKERLSRSQNRIQWYISQFAAKDFQVEESRRKEASISTAISQLRAKAQEELIQYRQQAADIYKKPINSYFYITFKITCLLPL</sequence>
<keyword evidence="2" id="KW-1185">Reference proteome</keyword>
<dbReference type="GeneID" id="75577299"/>
<reference evidence="1" key="3">
    <citation type="submission" date="2021-06" db="EMBL/GenBank/DDBJ databases">
        <title>Chromosome-level genome assembly for S. haematobium.</title>
        <authorList>
            <person name="Stroehlein A.J."/>
        </authorList>
    </citation>
    <scope>NUCLEOTIDE SEQUENCE</scope>
</reference>
<name>A0A922ISU8_SCHHA</name>
<comment type="caution">
    <text evidence="1">The sequence shown here is derived from an EMBL/GenBank/DDBJ whole genome shotgun (WGS) entry which is preliminary data.</text>
</comment>
<dbReference type="Proteomes" id="UP000471633">
    <property type="component" value="Unassembled WGS sequence"/>
</dbReference>
<gene>
    <name evidence="1" type="ORF">MS3_00004808</name>
</gene>
<evidence type="ECO:0000313" key="1">
    <source>
        <dbReference type="EMBL" id="KAH9586852.1"/>
    </source>
</evidence>
<dbReference type="CTD" id="75577299"/>
<reference evidence="1" key="2">
    <citation type="journal article" date="2019" name="Gigascience">
        <title>High-quality Schistosoma haematobium genome achieved by single-molecule and long-range sequencing.</title>
        <authorList>
            <person name="Stroehlein A.J."/>
            <person name="Korhonen P.K."/>
            <person name="Chong T.M."/>
            <person name="Lim Y.L."/>
            <person name="Chan K.G."/>
            <person name="Webster B."/>
            <person name="Rollinson D."/>
            <person name="Brindley P.J."/>
            <person name="Gasser R.B."/>
            <person name="Young N.D."/>
        </authorList>
    </citation>
    <scope>NUCLEOTIDE SEQUENCE</scope>
</reference>
<accession>A0A922ISU8</accession>
<dbReference type="KEGG" id="shx:MS3_00004808"/>
<dbReference type="AlphaFoldDB" id="A0A922ISU8"/>
<proteinExistence type="predicted"/>
<evidence type="ECO:0000313" key="2">
    <source>
        <dbReference type="Proteomes" id="UP000471633"/>
    </source>
</evidence>